<keyword evidence="3" id="KW-1185">Reference proteome</keyword>
<organism evidence="2 3">
    <name type="scientific">Apiospora hydei</name>
    <dbReference type="NCBI Taxonomy" id="1337664"/>
    <lineage>
        <taxon>Eukaryota</taxon>
        <taxon>Fungi</taxon>
        <taxon>Dikarya</taxon>
        <taxon>Ascomycota</taxon>
        <taxon>Pezizomycotina</taxon>
        <taxon>Sordariomycetes</taxon>
        <taxon>Xylariomycetidae</taxon>
        <taxon>Amphisphaeriales</taxon>
        <taxon>Apiosporaceae</taxon>
        <taxon>Apiospora</taxon>
    </lineage>
</organism>
<evidence type="ECO:0000313" key="3">
    <source>
        <dbReference type="Proteomes" id="UP001433268"/>
    </source>
</evidence>
<protein>
    <submittedName>
        <fullName evidence="2">Uncharacterized protein</fullName>
    </submittedName>
</protein>
<dbReference type="EMBL" id="JAQQWN010000004">
    <property type="protein sequence ID" value="KAK8090420.1"/>
    <property type="molecule type" value="Genomic_DNA"/>
</dbReference>
<dbReference type="GeneID" id="92042756"/>
<evidence type="ECO:0000313" key="2">
    <source>
        <dbReference type="EMBL" id="KAK8090420.1"/>
    </source>
</evidence>
<sequence length="115" mass="13283">MHLPELYPPSTCNHSFRSLAWFATCLARRRRQRRPRDPVRALGDDTSHGEFRLPPPLDPSSSTRRIESARWLPHRDAYLWGTRALACMRLIAKLHSRLPILPGFFLHGEDAEAMV</sequence>
<comment type="caution">
    <text evidence="2">The sequence shown here is derived from an EMBL/GenBank/DDBJ whole genome shotgun (WGS) entry which is preliminary data.</text>
</comment>
<evidence type="ECO:0000256" key="1">
    <source>
        <dbReference type="SAM" id="MobiDB-lite"/>
    </source>
</evidence>
<gene>
    <name evidence="2" type="ORF">PG997_005381</name>
</gene>
<proteinExistence type="predicted"/>
<feature type="compositionally biased region" description="Basic and acidic residues" evidence="1">
    <location>
        <begin position="35"/>
        <end position="51"/>
    </location>
</feature>
<dbReference type="RefSeq" id="XP_066673314.1">
    <property type="nucleotide sequence ID" value="XM_066809696.1"/>
</dbReference>
<name>A0ABR1X4R3_9PEZI</name>
<accession>A0ABR1X4R3</accession>
<feature type="region of interest" description="Disordered" evidence="1">
    <location>
        <begin position="29"/>
        <end position="64"/>
    </location>
</feature>
<reference evidence="2 3" key="1">
    <citation type="submission" date="2023-01" db="EMBL/GenBank/DDBJ databases">
        <title>Analysis of 21 Apiospora genomes using comparative genomics revels a genus with tremendous synthesis potential of carbohydrate active enzymes and secondary metabolites.</title>
        <authorList>
            <person name="Sorensen T."/>
        </authorList>
    </citation>
    <scope>NUCLEOTIDE SEQUENCE [LARGE SCALE GENOMIC DNA]</scope>
    <source>
        <strain evidence="2 3">CBS 114990</strain>
    </source>
</reference>
<dbReference type="Proteomes" id="UP001433268">
    <property type="component" value="Unassembled WGS sequence"/>
</dbReference>